<gene>
    <name evidence="1" type="ORF">TU86_18395</name>
</gene>
<dbReference type="EMBL" id="JYLF01000009">
    <property type="protein sequence ID" value="KMN12233.1"/>
    <property type="molecule type" value="Genomic_DNA"/>
</dbReference>
<evidence type="ECO:0000313" key="1">
    <source>
        <dbReference type="EMBL" id="KMN12233.1"/>
    </source>
</evidence>
<comment type="caution">
    <text evidence="1">The sequence shown here is derived from an EMBL/GenBank/DDBJ whole genome shotgun (WGS) entry which is preliminary data.</text>
</comment>
<dbReference type="PATRIC" id="fig|1608994.3.peg.4391"/>
<organism evidence="1 2">
    <name type="scientific">Pseudomonas weihenstephanensis</name>
    <dbReference type="NCBI Taxonomy" id="1608994"/>
    <lineage>
        <taxon>Bacteria</taxon>
        <taxon>Pseudomonadati</taxon>
        <taxon>Pseudomonadota</taxon>
        <taxon>Gammaproteobacteria</taxon>
        <taxon>Pseudomonadales</taxon>
        <taxon>Pseudomonadaceae</taxon>
        <taxon>Pseudomonas</taxon>
    </lineage>
</organism>
<accession>A0A0J6IIS4</accession>
<dbReference type="RefSeq" id="WP_048365752.1">
    <property type="nucleotide sequence ID" value="NZ_JYLF01000009.1"/>
</dbReference>
<dbReference type="AlphaFoldDB" id="A0A0J6IIS4"/>
<reference evidence="1 2" key="1">
    <citation type="submission" date="2015-02" db="EMBL/GenBank/DDBJ databases">
        <title>Pseudomonas helleri sp. nov. and Pseudomonas weihenstephanensis sp. nov., isolated from raw cows milk.</title>
        <authorList>
            <person name="von Neubeck M."/>
            <person name="Huptas C."/>
            <person name="Wenning M."/>
            <person name="Scherer S."/>
        </authorList>
    </citation>
    <scope>NUCLEOTIDE SEQUENCE [LARGE SCALE GENOMIC DNA]</scope>
    <source>
        <strain evidence="1 2">DSM 29166</strain>
    </source>
</reference>
<sequence length="125" mass="13092">MTDFITVADVDAQLGPDWAGTGDPVLAVTMANAWLTAKIKRAVPDPVPAEIKTAGAQVAKEAAAGKLYTATQKEVQSKTVSAQSGTSVSKTYVAGSTDQSASVSFALALLEPWRKRTGVLMLKRI</sequence>
<protein>
    <recommendedName>
        <fullName evidence="3">Protein singed</fullName>
    </recommendedName>
</protein>
<evidence type="ECO:0000313" key="2">
    <source>
        <dbReference type="Proteomes" id="UP000036325"/>
    </source>
</evidence>
<name>A0A0J6IIS4_9PSED</name>
<dbReference type="STRING" id="1608994.TU86_18395"/>
<dbReference type="OrthoDB" id="6571385at2"/>
<evidence type="ECO:0008006" key="3">
    <source>
        <dbReference type="Google" id="ProtNLM"/>
    </source>
</evidence>
<dbReference type="Proteomes" id="UP000036325">
    <property type="component" value="Unassembled WGS sequence"/>
</dbReference>
<proteinExistence type="predicted"/>